<dbReference type="GO" id="GO:0007030">
    <property type="term" value="P:Golgi organization"/>
    <property type="evidence" value="ECO:0007669"/>
    <property type="project" value="TreeGrafter"/>
</dbReference>
<evidence type="ECO:0000256" key="6">
    <source>
        <dbReference type="ARBA" id="ARBA00023136"/>
    </source>
</evidence>
<comment type="catalytic activity">
    <reaction evidence="7">
        <text>a 1,2-diacyl-sn-glycero-3-phospho-(1D-myo-inositol) + ATP = a 1,2-diacyl-sn-glycero-3-phospho-(1D-myo-inositol 4-phosphate) + ADP + H(+)</text>
        <dbReference type="Rhea" id="RHEA:19877"/>
        <dbReference type="ChEBI" id="CHEBI:15378"/>
        <dbReference type="ChEBI" id="CHEBI:30616"/>
        <dbReference type="ChEBI" id="CHEBI:57880"/>
        <dbReference type="ChEBI" id="CHEBI:58178"/>
        <dbReference type="ChEBI" id="CHEBI:456216"/>
        <dbReference type="EC" id="2.7.1.67"/>
    </reaction>
</comment>
<dbReference type="GO" id="GO:0005768">
    <property type="term" value="C:endosome"/>
    <property type="evidence" value="ECO:0007669"/>
    <property type="project" value="UniProtKB-UniRule"/>
</dbReference>
<keyword evidence="6" id="KW-0472">Membrane</keyword>
<dbReference type="GO" id="GO:0005524">
    <property type="term" value="F:ATP binding"/>
    <property type="evidence" value="ECO:0007669"/>
    <property type="project" value="UniProtKB-UniRule"/>
</dbReference>
<feature type="region of interest" description="Disordered" evidence="8">
    <location>
        <begin position="546"/>
        <end position="607"/>
    </location>
</feature>
<keyword evidence="1 7" id="KW-1003">Cell membrane</keyword>
<keyword evidence="3 7" id="KW-0547">Nucleotide-binding</keyword>
<keyword evidence="5 7" id="KW-0067">ATP-binding</keyword>
<evidence type="ECO:0000256" key="7">
    <source>
        <dbReference type="RuleBase" id="RU367084"/>
    </source>
</evidence>
<evidence type="ECO:0000256" key="3">
    <source>
        <dbReference type="ARBA" id="ARBA00022741"/>
    </source>
</evidence>
<dbReference type="InterPro" id="IPR018936">
    <property type="entry name" value="PI3/4_kinase_CS"/>
</dbReference>
<evidence type="ECO:0000256" key="4">
    <source>
        <dbReference type="ARBA" id="ARBA00022777"/>
    </source>
</evidence>
<evidence type="ECO:0000256" key="8">
    <source>
        <dbReference type="SAM" id="MobiDB-lite"/>
    </source>
</evidence>
<reference evidence="10" key="1">
    <citation type="submission" date="2014-02" db="EMBL/GenBank/DDBJ databases">
        <authorList>
            <person name="Genoscope - CEA"/>
        </authorList>
    </citation>
    <scope>NUCLEOTIDE SEQUENCE</scope>
    <source>
        <strain evidence="10">LS3</strain>
    </source>
</reference>
<sequence length="707" mass="80013">MTPEFDNDTDPFVDSPSQEEGTSADVTINTHPPTPSSPSCVSEDGTEASQPMSVPTPGEITIPKRAHNDRPGLDRTLGPPIGSLDRDEAKALLGPGLPTARSRARSSSLNAVRNLNDKFGQLRREIQSKYVQLRHRTRFAPPRATEIYYTLFKPGDHVGSFSMPPDGLLSKGPTSQAQFNRIVDDAMTAIESGKQPRRIAQGSSGSYFVAGSSGEIVGVFKPKDEEPYGPLSPKWTKWLHRNLFPCFFGRSCLIPNNGYICEAAASLLDRLLQTYIVPFTDVVSLSSPSFYYAYFDRRRYRRKGIALPSKVGSFQLFLHGYMQANTFLQKYPLPESDGGWNSRPRSNNNDRNVFRWTPEVLQQFREEVEKLVVLDYIMRNTDRGLDNWMIHIEWVDGSDGPGGRKIPKLKIGAIDSGLAFPWKHPDEWRSYPFGWLFLPVSIIGQPFSQKTRDHFIPLLTSSKWWEESSIAFRELFSRDTEFKERMWRKQWAVLKGQAFNVLESMKNPDEGPLELARRTRVMVWDDEMEIPVRTVAPIVMRAMETPMSRYRDEEEEIESTGSGTLHRNDSQSTQLSSFPILQTPEEGRSPPRKSPRVKNRNRGGSLSLEAKYRALQEEGRLQNKPSDGNLNSNVITQGRGASLWTELINEDLDPQSTDAESHALRTIITSNDVGFSYAEDAAHTGYKTVIVERLQTVKSKPPVFTWW</sequence>
<dbReference type="GO" id="GO:0004430">
    <property type="term" value="F:1-phosphatidylinositol 4-kinase activity"/>
    <property type="evidence" value="ECO:0007669"/>
    <property type="project" value="UniProtKB-UniRule"/>
</dbReference>
<dbReference type="EMBL" id="HG937693">
    <property type="protein sequence ID" value="CDP35735.1"/>
    <property type="molecule type" value="Genomic_DNA"/>
</dbReference>
<dbReference type="InterPro" id="IPR039756">
    <property type="entry name" value="Lsb6/PI4K2"/>
</dbReference>
<dbReference type="GO" id="GO:0005886">
    <property type="term" value="C:plasma membrane"/>
    <property type="evidence" value="ECO:0007669"/>
    <property type="project" value="UniProtKB-SubCell"/>
</dbReference>
<feature type="compositionally biased region" description="Polar residues" evidence="8">
    <location>
        <begin position="15"/>
        <end position="31"/>
    </location>
</feature>
<gene>
    <name evidence="10" type="ORF">GNLVRS02_ARAD1C42262g</name>
</gene>
<protein>
    <recommendedName>
        <fullName evidence="7">Phosphatidylinositol 4-kinase</fullName>
        <ecNumber evidence="7">2.7.1.67</ecNumber>
    </recommendedName>
</protein>
<feature type="compositionally biased region" description="Basic residues" evidence="8">
    <location>
        <begin position="590"/>
        <end position="601"/>
    </location>
</feature>
<evidence type="ECO:0000256" key="2">
    <source>
        <dbReference type="ARBA" id="ARBA00022679"/>
    </source>
</evidence>
<dbReference type="PROSITE" id="PS50290">
    <property type="entry name" value="PI3_4_KINASE_3"/>
    <property type="match status" value="1"/>
</dbReference>
<reference evidence="10" key="2">
    <citation type="submission" date="2014-06" db="EMBL/GenBank/DDBJ databases">
        <title>The complete genome of Blastobotrys (Arxula) adeninivorans LS3 - a yeast of biotechnological interest.</title>
        <authorList>
            <person name="Kunze G."/>
            <person name="Gaillardin C."/>
            <person name="Czernicka M."/>
            <person name="Durrens P."/>
            <person name="Martin T."/>
            <person name="Boer E."/>
            <person name="Gabaldon T."/>
            <person name="Cruz J."/>
            <person name="Talla E."/>
            <person name="Marck C."/>
            <person name="Goffeau A."/>
            <person name="Barbe V."/>
            <person name="Baret P."/>
            <person name="Baronian K."/>
            <person name="Beier S."/>
            <person name="Bleykasten C."/>
            <person name="Bode R."/>
            <person name="Casaregola S."/>
            <person name="Despons L."/>
            <person name="Fairhead C."/>
            <person name="Giersberg M."/>
            <person name="Gierski P."/>
            <person name="Hahnel U."/>
            <person name="Hartmann A."/>
            <person name="Jankowska D."/>
            <person name="Jubin C."/>
            <person name="Jung P."/>
            <person name="Lafontaine I."/>
            <person name="Leh-Louis V."/>
            <person name="Lemaire M."/>
            <person name="Marcet-Houben M."/>
            <person name="Mascher M."/>
            <person name="Morel G."/>
            <person name="Richard G.-F."/>
            <person name="Riechen J."/>
            <person name="Sacerdot C."/>
            <person name="Sarkar A."/>
            <person name="Savel G."/>
            <person name="Schacherer J."/>
            <person name="Sherman D."/>
            <person name="Straub M.-L."/>
            <person name="Stein N."/>
            <person name="Thierry A."/>
            <person name="Trautwein-Schult A."/>
            <person name="Westhof E."/>
            <person name="Worch S."/>
            <person name="Dujon B."/>
            <person name="Souciet J.-L."/>
            <person name="Wincker P."/>
            <person name="Scholz U."/>
            <person name="Neuveglise N."/>
        </authorList>
    </citation>
    <scope>NUCLEOTIDE SEQUENCE</scope>
    <source>
        <strain evidence="10">LS3</strain>
    </source>
</reference>
<feature type="compositionally biased region" description="Acidic residues" evidence="8">
    <location>
        <begin position="1"/>
        <end position="11"/>
    </location>
</feature>
<dbReference type="GO" id="GO:0046854">
    <property type="term" value="P:phosphatidylinositol phosphate biosynthetic process"/>
    <property type="evidence" value="ECO:0007669"/>
    <property type="project" value="UniProtKB-UniRule"/>
</dbReference>
<dbReference type="PhylomeDB" id="A0A060T3S3"/>
<dbReference type="AlphaFoldDB" id="A0A060T3S3"/>
<dbReference type="GO" id="GO:0007032">
    <property type="term" value="P:endosome organization"/>
    <property type="evidence" value="ECO:0007669"/>
    <property type="project" value="TreeGrafter"/>
</dbReference>
<keyword evidence="2 7" id="KW-0808">Transferase</keyword>
<evidence type="ECO:0000313" key="10">
    <source>
        <dbReference type="EMBL" id="CDP35735.1"/>
    </source>
</evidence>
<keyword evidence="4 7" id="KW-0418">Kinase</keyword>
<dbReference type="PANTHER" id="PTHR12865">
    <property type="entry name" value="PHOSPHATIDYLINOSITOL 4-KINASE TYPE-II"/>
    <property type="match status" value="1"/>
</dbReference>
<comment type="similarity">
    <text evidence="7">Belongs to the PI3/PI4-kinase family.</text>
</comment>
<dbReference type="GO" id="GO:0000329">
    <property type="term" value="C:fungal-type vacuole membrane"/>
    <property type="evidence" value="ECO:0007669"/>
    <property type="project" value="TreeGrafter"/>
</dbReference>
<dbReference type="PROSITE" id="PS00916">
    <property type="entry name" value="PI3_4_KINASE_2"/>
    <property type="match status" value="1"/>
</dbReference>
<feature type="domain" description="PI3K/PI4K catalytic" evidence="9">
    <location>
        <begin position="193"/>
        <end position="524"/>
    </location>
</feature>
<evidence type="ECO:0000259" key="9">
    <source>
        <dbReference type="PROSITE" id="PS50290"/>
    </source>
</evidence>
<dbReference type="InterPro" id="IPR000403">
    <property type="entry name" value="PI3/4_kinase_cat_dom"/>
</dbReference>
<name>A0A060T3S3_BLAAD</name>
<proteinExistence type="inferred from homology"/>
<evidence type="ECO:0000256" key="1">
    <source>
        <dbReference type="ARBA" id="ARBA00022475"/>
    </source>
</evidence>
<dbReference type="PANTHER" id="PTHR12865:SF1">
    <property type="entry name" value="PHOSPHATIDYLINOSITOL 4-KINASE TYPE 2"/>
    <property type="match status" value="1"/>
</dbReference>
<dbReference type="GO" id="GO:0005802">
    <property type="term" value="C:trans-Golgi network"/>
    <property type="evidence" value="ECO:0007669"/>
    <property type="project" value="TreeGrafter"/>
</dbReference>
<comment type="cofactor">
    <cofactor evidence="7">
        <name>Mg(2+)</name>
        <dbReference type="ChEBI" id="CHEBI:18420"/>
    </cofactor>
    <cofactor evidence="7">
        <name>Mn(2+)</name>
        <dbReference type="ChEBI" id="CHEBI:29035"/>
    </cofactor>
</comment>
<feature type="compositionally biased region" description="Polar residues" evidence="8">
    <location>
        <begin position="559"/>
        <end position="580"/>
    </location>
</feature>
<feature type="region of interest" description="Disordered" evidence="8">
    <location>
        <begin position="1"/>
        <end position="86"/>
    </location>
</feature>
<dbReference type="Pfam" id="PF00454">
    <property type="entry name" value="PI3_PI4_kinase"/>
    <property type="match status" value="1"/>
</dbReference>
<comment type="subcellular location">
    <subcellularLocation>
        <location evidence="7">Cell membrane</location>
        <topology evidence="7">Peripheral membrane protein</topology>
    </subcellularLocation>
    <subcellularLocation>
        <location evidence="7">Vacuole membrane</location>
        <topology evidence="7">Peripheral membrane protein</topology>
    </subcellularLocation>
</comment>
<accession>A0A060T3S3</accession>
<evidence type="ECO:0000256" key="5">
    <source>
        <dbReference type="ARBA" id="ARBA00022840"/>
    </source>
</evidence>
<organism evidence="10">
    <name type="scientific">Blastobotrys adeninivorans</name>
    <name type="common">Yeast</name>
    <name type="synonym">Arxula adeninivorans</name>
    <dbReference type="NCBI Taxonomy" id="409370"/>
    <lineage>
        <taxon>Eukaryota</taxon>
        <taxon>Fungi</taxon>
        <taxon>Dikarya</taxon>
        <taxon>Ascomycota</taxon>
        <taxon>Saccharomycotina</taxon>
        <taxon>Dipodascomycetes</taxon>
        <taxon>Dipodascales</taxon>
        <taxon>Trichomonascaceae</taxon>
        <taxon>Blastobotrys</taxon>
    </lineage>
</organism>
<dbReference type="EC" id="2.7.1.67" evidence="7"/>